<proteinExistence type="predicted"/>
<feature type="chain" id="PRO_5016351640" description="WAP domain-containing protein" evidence="2">
    <location>
        <begin position="21"/>
        <end position="113"/>
    </location>
</feature>
<gene>
    <name evidence="3" type="ORF">DKW60_18740</name>
</gene>
<evidence type="ECO:0000313" key="4">
    <source>
        <dbReference type="Proteomes" id="UP000245539"/>
    </source>
</evidence>
<comment type="caution">
    <text evidence="3">The sequence shown here is derived from an EMBL/GenBank/DDBJ whole genome shotgun (WGS) entry which is preliminary data.</text>
</comment>
<organism evidence="3 4">
    <name type="scientific">Leucothrix pacifica</name>
    <dbReference type="NCBI Taxonomy" id="1247513"/>
    <lineage>
        <taxon>Bacteria</taxon>
        <taxon>Pseudomonadati</taxon>
        <taxon>Pseudomonadota</taxon>
        <taxon>Gammaproteobacteria</taxon>
        <taxon>Thiotrichales</taxon>
        <taxon>Thiotrichaceae</taxon>
        <taxon>Leucothrix</taxon>
    </lineage>
</organism>
<evidence type="ECO:0008006" key="5">
    <source>
        <dbReference type="Google" id="ProtNLM"/>
    </source>
</evidence>
<keyword evidence="4" id="KW-1185">Reference proteome</keyword>
<evidence type="ECO:0000256" key="2">
    <source>
        <dbReference type="SAM" id="SignalP"/>
    </source>
</evidence>
<feature type="signal peptide" evidence="2">
    <location>
        <begin position="1"/>
        <end position="20"/>
    </location>
</feature>
<sequence length="113" mass="12581">MKQYSLILLMFLSLTTNAVAGFTVPQFIEHGADSAMLENHAGNSHHNKSPENNNSEAHVCHDDTECNESEDCCTELCQIAYAVLLEQAQNSCLKRLKTKGEYIVDELAYLGLF</sequence>
<dbReference type="AlphaFoldDB" id="A0A317C3N1"/>
<name>A0A317C3N1_9GAMM</name>
<reference evidence="3 4" key="1">
    <citation type="submission" date="2018-05" db="EMBL/GenBank/DDBJ databases">
        <title>Leucothrix arctica sp. nov., isolated from Arctic seawater.</title>
        <authorList>
            <person name="Choi A."/>
            <person name="Baek K."/>
        </authorList>
    </citation>
    <scope>NUCLEOTIDE SEQUENCE [LARGE SCALE GENOMIC DNA]</scope>
    <source>
        <strain evidence="3 4">JCM 18388</strain>
    </source>
</reference>
<dbReference type="Proteomes" id="UP000245539">
    <property type="component" value="Unassembled WGS sequence"/>
</dbReference>
<accession>A0A317C3N1</accession>
<evidence type="ECO:0000256" key="1">
    <source>
        <dbReference type="SAM" id="MobiDB-lite"/>
    </source>
</evidence>
<protein>
    <recommendedName>
        <fullName evidence="5">WAP domain-containing protein</fullName>
    </recommendedName>
</protein>
<dbReference type="EMBL" id="QGKM01000073">
    <property type="protein sequence ID" value="PWQ92907.1"/>
    <property type="molecule type" value="Genomic_DNA"/>
</dbReference>
<dbReference type="RefSeq" id="WP_109839197.1">
    <property type="nucleotide sequence ID" value="NZ_QGKM01000073.1"/>
</dbReference>
<keyword evidence="2" id="KW-0732">Signal</keyword>
<feature type="region of interest" description="Disordered" evidence="1">
    <location>
        <begin position="38"/>
        <end position="57"/>
    </location>
</feature>
<evidence type="ECO:0000313" key="3">
    <source>
        <dbReference type="EMBL" id="PWQ92907.1"/>
    </source>
</evidence>